<dbReference type="InterPro" id="IPR011527">
    <property type="entry name" value="ABC1_TM_dom"/>
</dbReference>
<feature type="transmembrane region" description="Helical" evidence="7">
    <location>
        <begin position="273"/>
        <end position="292"/>
    </location>
</feature>
<dbReference type="InterPro" id="IPR017871">
    <property type="entry name" value="ABC_transporter-like_CS"/>
</dbReference>
<evidence type="ECO:0000256" key="4">
    <source>
        <dbReference type="ARBA" id="ARBA00022840"/>
    </source>
</evidence>
<evidence type="ECO:0000313" key="10">
    <source>
        <dbReference type="EMBL" id="AMU95788.1"/>
    </source>
</evidence>
<reference evidence="11" key="1">
    <citation type="submission" date="2015-11" db="EMBL/GenBank/DDBJ databases">
        <title>Complete genome sequence of a polyethylene glycol-degrading strain Sphingopyxis terrae strain 203-1 (NBRC 15098).</title>
        <authorList>
            <person name="Yoshiyuki O."/>
            <person name="Shouta N."/>
            <person name="Nagata Y."/>
            <person name="Numata M."/>
            <person name="Tsuchikane K."/>
            <person name="Hosoyama A."/>
            <person name="Yamazoe A."/>
            <person name="Tsuda M."/>
            <person name="Fujita N."/>
            <person name="Kawai F."/>
        </authorList>
    </citation>
    <scope>NUCLEOTIDE SEQUENCE [LARGE SCALE GENOMIC DNA]</scope>
    <source>
        <strain evidence="11">203-1</strain>
    </source>
</reference>
<dbReference type="EMBL" id="CP013342">
    <property type="protein sequence ID" value="AMU95788.1"/>
    <property type="molecule type" value="Genomic_DNA"/>
</dbReference>
<keyword evidence="2 7" id="KW-0812">Transmembrane</keyword>
<dbReference type="KEGG" id="ster:AOA14_14335"/>
<evidence type="ECO:0000256" key="7">
    <source>
        <dbReference type="SAM" id="Phobius"/>
    </source>
</evidence>
<dbReference type="InterPro" id="IPR039421">
    <property type="entry name" value="Type_1_exporter"/>
</dbReference>
<evidence type="ECO:0000256" key="2">
    <source>
        <dbReference type="ARBA" id="ARBA00022692"/>
    </source>
</evidence>
<keyword evidence="3" id="KW-0547">Nucleotide-binding</keyword>
<dbReference type="PROSITE" id="PS50929">
    <property type="entry name" value="ABC_TM1F"/>
    <property type="match status" value="1"/>
</dbReference>
<dbReference type="PROSITE" id="PS50893">
    <property type="entry name" value="ABC_TRANSPORTER_2"/>
    <property type="match status" value="1"/>
</dbReference>
<dbReference type="Gene3D" id="1.20.1560.10">
    <property type="entry name" value="ABC transporter type 1, transmembrane domain"/>
    <property type="match status" value="1"/>
</dbReference>
<dbReference type="AlphaFoldDB" id="A0A142W145"/>
<name>A0A142W145_9SPHN</name>
<evidence type="ECO:0000256" key="6">
    <source>
        <dbReference type="ARBA" id="ARBA00023136"/>
    </source>
</evidence>
<dbReference type="SUPFAM" id="SSF90123">
    <property type="entry name" value="ABC transporter transmembrane region"/>
    <property type="match status" value="1"/>
</dbReference>
<gene>
    <name evidence="10" type="ORF">AOA14_14335</name>
</gene>
<keyword evidence="4" id="KW-0067">ATP-binding</keyword>
<dbReference type="GO" id="GO:0005524">
    <property type="term" value="F:ATP binding"/>
    <property type="evidence" value="ECO:0007669"/>
    <property type="project" value="UniProtKB-KW"/>
</dbReference>
<sequence>MIAALLRSARAGQRRAVLLGMAAAAVAALSAIGLLAVSGWFLTGAAIAGLTGAAAVKAFNYLVPSAAIRGLAILRTLSRYGERLFSHQAMLFALAEVRAVLFARLIAAPPATALLHNRGDVTARLGGDVETLEEALLRTTLVPSGIATLAGTMLLMALAGWAAAAALLGAAGASFAVARRIGRDRIAPALDAESAALGALKRCYVELAAGGDDIAVYGLAADVRAAIAAAEAPLHRARAAMAGADTLVSIVHWGLTGAAVAAIVALSPASAPVVALAALAATAAMEIVGGLARLDIQRWKSRGARARLDAMFPDVAAPASDGAPAQPIVELAVAGALYRIVPGDRVLLAGRSGSGKTRLLETLTGLRDDAPEDVRIGGLLAVGLPLAARRSLFALAAQDAAMIAGSVADNLSLARPGITRDEMQAALTVACLDDVVAQLPGGLDCRLGDDGARLSGGQRKRLSLARALLAQRPFLLLDEPSEGLDGATEARLIVRLGDWLAEAGSGLILVGHRPAMRALATRQIEMDGDPG</sequence>
<dbReference type="PROSITE" id="PS00211">
    <property type="entry name" value="ABC_TRANSPORTER_1"/>
    <property type="match status" value="1"/>
</dbReference>
<feature type="transmembrane region" description="Helical" evidence="7">
    <location>
        <begin position="16"/>
        <end position="35"/>
    </location>
</feature>
<organism evidence="10 11">
    <name type="scientific">Sphingopyxis terrae subsp. terrae NBRC 15098</name>
    <dbReference type="NCBI Taxonomy" id="1219058"/>
    <lineage>
        <taxon>Bacteria</taxon>
        <taxon>Pseudomonadati</taxon>
        <taxon>Pseudomonadota</taxon>
        <taxon>Alphaproteobacteria</taxon>
        <taxon>Sphingomonadales</taxon>
        <taxon>Sphingomonadaceae</taxon>
        <taxon>Sphingopyxis</taxon>
    </lineage>
</organism>
<dbReference type="Gene3D" id="3.40.50.300">
    <property type="entry name" value="P-loop containing nucleotide triphosphate hydrolases"/>
    <property type="match status" value="1"/>
</dbReference>
<evidence type="ECO:0000256" key="5">
    <source>
        <dbReference type="ARBA" id="ARBA00022989"/>
    </source>
</evidence>
<feature type="transmembrane region" description="Helical" evidence="7">
    <location>
        <begin position="153"/>
        <end position="178"/>
    </location>
</feature>
<dbReference type="GO" id="GO:0005886">
    <property type="term" value="C:plasma membrane"/>
    <property type="evidence" value="ECO:0007669"/>
    <property type="project" value="UniProtKB-SubCell"/>
</dbReference>
<proteinExistence type="predicted"/>
<dbReference type="InterPro" id="IPR003593">
    <property type="entry name" value="AAA+_ATPase"/>
</dbReference>
<evidence type="ECO:0000259" key="8">
    <source>
        <dbReference type="PROSITE" id="PS50893"/>
    </source>
</evidence>
<dbReference type="PANTHER" id="PTHR43394:SF1">
    <property type="entry name" value="ATP-BINDING CASSETTE SUB-FAMILY B MEMBER 10, MITOCHONDRIAL"/>
    <property type="match status" value="1"/>
</dbReference>
<dbReference type="InterPro" id="IPR003439">
    <property type="entry name" value="ABC_transporter-like_ATP-bd"/>
</dbReference>
<dbReference type="RefSeq" id="WP_062902279.1">
    <property type="nucleotide sequence ID" value="NZ_CP013342.1"/>
</dbReference>
<dbReference type="STRING" id="1219058.AOA14_14335"/>
<evidence type="ECO:0000256" key="3">
    <source>
        <dbReference type="ARBA" id="ARBA00022741"/>
    </source>
</evidence>
<evidence type="ECO:0008006" key="12">
    <source>
        <dbReference type="Google" id="ProtNLM"/>
    </source>
</evidence>
<reference evidence="10 11" key="2">
    <citation type="journal article" date="2016" name="Genome Announc.">
        <title>Complete Genome Sequence of Sphingopyxis terrae Strain 203-1 (NBRC 111660), a Polyethylene Glycol Degrader.</title>
        <authorList>
            <person name="Ohtsubo Y."/>
            <person name="Nonoyama S."/>
            <person name="Nagata Y."/>
            <person name="Numata M."/>
            <person name="Tsuchikane K."/>
            <person name="Hosoyama A."/>
            <person name="Yamazoe A."/>
            <person name="Tsuda M."/>
            <person name="Fujita N."/>
            <person name="Kawai F."/>
        </authorList>
    </citation>
    <scope>NUCLEOTIDE SEQUENCE [LARGE SCALE GENOMIC DNA]</scope>
    <source>
        <strain evidence="10 11">203-1</strain>
    </source>
</reference>
<dbReference type="SUPFAM" id="SSF52540">
    <property type="entry name" value="P-loop containing nucleoside triphosphate hydrolases"/>
    <property type="match status" value="1"/>
</dbReference>
<feature type="domain" description="ABC transmembrane type-1" evidence="9">
    <location>
        <begin position="18"/>
        <end position="266"/>
    </location>
</feature>
<protein>
    <recommendedName>
        <fullName evidence="12">ATP-binding cassette, subfamily C, CydC</fullName>
    </recommendedName>
</protein>
<dbReference type="PANTHER" id="PTHR43394">
    <property type="entry name" value="ATP-DEPENDENT PERMEASE MDL1, MITOCHONDRIAL"/>
    <property type="match status" value="1"/>
</dbReference>
<feature type="transmembrane region" description="Helical" evidence="7">
    <location>
        <begin position="84"/>
        <end position="107"/>
    </location>
</feature>
<evidence type="ECO:0000259" key="9">
    <source>
        <dbReference type="PROSITE" id="PS50929"/>
    </source>
</evidence>
<dbReference type="InterPro" id="IPR027417">
    <property type="entry name" value="P-loop_NTPase"/>
</dbReference>
<accession>A0A142W145</accession>
<evidence type="ECO:0000256" key="1">
    <source>
        <dbReference type="ARBA" id="ARBA00004651"/>
    </source>
</evidence>
<feature type="transmembrane region" description="Helical" evidence="7">
    <location>
        <begin position="41"/>
        <end position="63"/>
    </location>
</feature>
<feature type="transmembrane region" description="Helical" evidence="7">
    <location>
        <begin position="246"/>
        <end position="267"/>
    </location>
</feature>
<dbReference type="SMART" id="SM00382">
    <property type="entry name" value="AAA"/>
    <property type="match status" value="1"/>
</dbReference>
<keyword evidence="6 7" id="KW-0472">Membrane</keyword>
<dbReference type="Proteomes" id="UP000076234">
    <property type="component" value="Chromosome"/>
</dbReference>
<keyword evidence="5 7" id="KW-1133">Transmembrane helix</keyword>
<evidence type="ECO:0000313" key="11">
    <source>
        <dbReference type="Proteomes" id="UP000076234"/>
    </source>
</evidence>
<feature type="domain" description="ABC transporter" evidence="8">
    <location>
        <begin position="310"/>
        <end position="528"/>
    </location>
</feature>
<dbReference type="Pfam" id="PF00005">
    <property type="entry name" value="ABC_tran"/>
    <property type="match status" value="1"/>
</dbReference>
<comment type="subcellular location">
    <subcellularLocation>
        <location evidence="1">Cell membrane</location>
        <topology evidence="1">Multi-pass membrane protein</topology>
    </subcellularLocation>
</comment>
<dbReference type="GO" id="GO:0015421">
    <property type="term" value="F:ABC-type oligopeptide transporter activity"/>
    <property type="evidence" value="ECO:0007669"/>
    <property type="project" value="TreeGrafter"/>
</dbReference>
<dbReference type="GO" id="GO:0016887">
    <property type="term" value="F:ATP hydrolysis activity"/>
    <property type="evidence" value="ECO:0007669"/>
    <property type="project" value="InterPro"/>
</dbReference>
<dbReference type="InterPro" id="IPR036640">
    <property type="entry name" value="ABC1_TM_sf"/>
</dbReference>